<evidence type="ECO:0000313" key="13">
    <source>
        <dbReference type="EMBL" id="TCO84685.1"/>
    </source>
</evidence>
<dbReference type="SUPFAM" id="SSF56425">
    <property type="entry name" value="Succinate dehydrogenase/fumarate reductase flavoprotein, catalytic domain"/>
    <property type="match status" value="1"/>
</dbReference>
<evidence type="ECO:0000256" key="6">
    <source>
        <dbReference type="ARBA" id="ARBA00022630"/>
    </source>
</evidence>
<dbReference type="EC" id="1.4.3.16" evidence="4"/>
<name>A0A4R2LHT7_9FIRM</name>
<evidence type="ECO:0000256" key="10">
    <source>
        <dbReference type="ARBA" id="ARBA00030386"/>
    </source>
</evidence>
<dbReference type="AlphaFoldDB" id="A0A4R2LHT7"/>
<comment type="pathway">
    <text evidence="2">Cofactor biosynthesis; NAD(+) biosynthesis; iminoaspartate from L-aspartate (oxidase route): step 1/1.</text>
</comment>
<evidence type="ECO:0000256" key="8">
    <source>
        <dbReference type="ARBA" id="ARBA00022827"/>
    </source>
</evidence>
<dbReference type="InterPro" id="IPR027477">
    <property type="entry name" value="Succ_DH/fumarate_Rdtase_cat_sf"/>
</dbReference>
<reference evidence="13 14" key="1">
    <citation type="submission" date="2019-03" db="EMBL/GenBank/DDBJ databases">
        <title>Genomic Encyclopedia of Type Strains, Phase IV (KMG-IV): sequencing the most valuable type-strain genomes for metagenomic binning, comparative biology and taxonomic classification.</title>
        <authorList>
            <person name="Goeker M."/>
        </authorList>
    </citation>
    <scope>NUCLEOTIDE SEQUENCE [LARGE SCALE GENOMIC DNA]</scope>
    <source>
        <strain evidence="13 14">DSM 28559</strain>
    </source>
</reference>
<comment type="catalytic activity">
    <reaction evidence="11">
        <text>L-aspartate + O2 = iminosuccinate + H2O2</text>
        <dbReference type="Rhea" id="RHEA:25876"/>
        <dbReference type="ChEBI" id="CHEBI:15379"/>
        <dbReference type="ChEBI" id="CHEBI:16240"/>
        <dbReference type="ChEBI" id="CHEBI:29991"/>
        <dbReference type="ChEBI" id="CHEBI:77875"/>
        <dbReference type="EC" id="1.4.3.16"/>
    </reaction>
    <physiologicalReaction direction="left-to-right" evidence="11">
        <dbReference type="Rhea" id="RHEA:25877"/>
    </physiologicalReaction>
</comment>
<evidence type="ECO:0000256" key="5">
    <source>
        <dbReference type="ARBA" id="ARBA00021901"/>
    </source>
</evidence>
<comment type="caution">
    <text evidence="13">The sequence shown here is derived from an EMBL/GenBank/DDBJ whole genome shotgun (WGS) entry which is preliminary data.</text>
</comment>
<proteinExistence type="inferred from homology"/>
<dbReference type="InterPro" id="IPR003953">
    <property type="entry name" value="FAD-dep_OxRdtase_2_FAD-bd"/>
</dbReference>
<dbReference type="NCBIfam" id="NF004820">
    <property type="entry name" value="PRK06175.1"/>
    <property type="match status" value="1"/>
</dbReference>
<dbReference type="EMBL" id="SLXA01000006">
    <property type="protein sequence ID" value="TCO84685.1"/>
    <property type="molecule type" value="Genomic_DNA"/>
</dbReference>
<dbReference type="GO" id="GO:0033765">
    <property type="term" value="F:steroid dehydrogenase activity, acting on the CH-CH group of donors"/>
    <property type="evidence" value="ECO:0007669"/>
    <property type="project" value="UniProtKB-ARBA"/>
</dbReference>
<dbReference type="InterPro" id="IPR005288">
    <property type="entry name" value="NadB"/>
</dbReference>
<dbReference type="PRINTS" id="PR00368">
    <property type="entry name" value="FADPNR"/>
</dbReference>
<dbReference type="PROSITE" id="PS51257">
    <property type="entry name" value="PROKAR_LIPOPROTEIN"/>
    <property type="match status" value="1"/>
</dbReference>
<feature type="domain" description="FAD-dependent oxidoreductase 2 FAD-binding" evidence="12">
    <location>
        <begin position="6"/>
        <end position="369"/>
    </location>
</feature>
<keyword evidence="8" id="KW-0274">FAD</keyword>
<dbReference type="PANTHER" id="PTHR42716">
    <property type="entry name" value="L-ASPARTATE OXIDASE"/>
    <property type="match status" value="1"/>
</dbReference>
<dbReference type="OrthoDB" id="9806724at2"/>
<dbReference type="Proteomes" id="UP000295711">
    <property type="component" value="Unassembled WGS sequence"/>
</dbReference>
<keyword evidence="14" id="KW-1185">Reference proteome</keyword>
<evidence type="ECO:0000256" key="11">
    <source>
        <dbReference type="ARBA" id="ARBA00048305"/>
    </source>
</evidence>
<evidence type="ECO:0000259" key="12">
    <source>
        <dbReference type="Pfam" id="PF00890"/>
    </source>
</evidence>
<dbReference type="SUPFAM" id="SSF51905">
    <property type="entry name" value="FAD/NAD(P)-binding domain"/>
    <property type="match status" value="1"/>
</dbReference>
<keyword evidence="6" id="KW-0285">Flavoprotein</keyword>
<dbReference type="PANTHER" id="PTHR42716:SF2">
    <property type="entry name" value="L-ASPARTATE OXIDASE, CHLOROPLASTIC"/>
    <property type="match status" value="1"/>
</dbReference>
<dbReference type="GO" id="GO:0008734">
    <property type="term" value="F:L-aspartate oxidase activity"/>
    <property type="evidence" value="ECO:0007669"/>
    <property type="project" value="UniProtKB-EC"/>
</dbReference>
<dbReference type="FunFam" id="3.90.700.10:FF:000002">
    <property type="entry name" value="L-aspartate oxidase"/>
    <property type="match status" value="1"/>
</dbReference>
<gene>
    <name evidence="13" type="ORF">EV212_106113</name>
</gene>
<dbReference type="GO" id="GO:0034628">
    <property type="term" value="P:'de novo' NAD+ biosynthetic process from L-aspartate"/>
    <property type="evidence" value="ECO:0007669"/>
    <property type="project" value="TreeGrafter"/>
</dbReference>
<keyword evidence="7" id="KW-0662">Pyridine nucleotide biosynthesis</keyword>
<dbReference type="RefSeq" id="WP_132091434.1">
    <property type="nucleotide sequence ID" value="NZ_JANKAQ010000021.1"/>
</dbReference>
<dbReference type="InterPro" id="IPR036188">
    <property type="entry name" value="FAD/NAD-bd_sf"/>
</dbReference>
<protein>
    <recommendedName>
        <fullName evidence="5">L-aspartate oxidase</fullName>
        <ecNumber evidence="4">1.4.3.16</ecNumber>
    </recommendedName>
    <alternativeName>
        <fullName evidence="10">Quinolinate synthase B</fullName>
    </alternativeName>
</protein>
<evidence type="ECO:0000256" key="9">
    <source>
        <dbReference type="ARBA" id="ARBA00023002"/>
    </source>
</evidence>
<dbReference type="Gene3D" id="3.50.50.60">
    <property type="entry name" value="FAD/NAD(P)-binding domain"/>
    <property type="match status" value="1"/>
</dbReference>
<sequence length="448" mass="50938">MKRIYDVIIVGCGVAGCFAALHLPESADILMITKAELEESDSFLAQGGICVLHDAADYDSFFEDTMRAGHYENRKESVDIMIRSSRNVIDQLIDYGVDFARENGELLYTREGAHSRNRILYHEDITGKEITSTLLARVQEKPNVTMMTQTEMVDILEKDNQCDGVILHMADGRLEPVFAQDVIWACGGIGGIYEHSTNFPHLTGDALAISLKHGIEVEHMDYVQIHPTTLYTCRPGRSFLISESVRGEGAVLYNKQGERFVDELLPRDVVTEAIHRQMAKDHMPYVRLSFLTIKDMDIRERFPNIYERCLEEGYDITKETIPVVPAQHYFMGGVWVDRDSRTSMTHLYAAGETSCNGVHGANRLASNSLLESLVFAERAARHIQTHSLKGRNQLRAAMDVSKIQTYYNIDMNEYENPEMYHLRCKENIWEEIRREAGNESNNNQIKCG</sequence>
<organism evidence="13 14">
    <name type="scientific">Frisingicoccus caecimuris</name>
    <dbReference type="NCBI Taxonomy" id="1796636"/>
    <lineage>
        <taxon>Bacteria</taxon>
        <taxon>Bacillati</taxon>
        <taxon>Bacillota</taxon>
        <taxon>Clostridia</taxon>
        <taxon>Lachnospirales</taxon>
        <taxon>Lachnospiraceae</taxon>
        <taxon>Frisingicoccus</taxon>
    </lineage>
</organism>
<evidence type="ECO:0000256" key="4">
    <source>
        <dbReference type="ARBA" id="ARBA00012173"/>
    </source>
</evidence>
<dbReference type="UniPathway" id="UPA00253">
    <property type="reaction ID" value="UER00326"/>
</dbReference>
<comment type="similarity">
    <text evidence="3">Belongs to the FAD-dependent oxidoreductase 2 family. NadB subfamily.</text>
</comment>
<dbReference type="Pfam" id="PF00890">
    <property type="entry name" value="FAD_binding_2"/>
    <property type="match status" value="1"/>
</dbReference>
<accession>A0A4R2LHT7</accession>
<evidence type="ECO:0000256" key="3">
    <source>
        <dbReference type="ARBA" id="ARBA00008562"/>
    </source>
</evidence>
<keyword evidence="9" id="KW-0560">Oxidoreductase</keyword>
<dbReference type="Gene3D" id="3.90.700.10">
    <property type="entry name" value="Succinate dehydrogenase/fumarate reductase flavoprotein, catalytic domain"/>
    <property type="match status" value="1"/>
</dbReference>
<evidence type="ECO:0000256" key="7">
    <source>
        <dbReference type="ARBA" id="ARBA00022642"/>
    </source>
</evidence>
<evidence type="ECO:0000256" key="1">
    <source>
        <dbReference type="ARBA" id="ARBA00001974"/>
    </source>
</evidence>
<comment type="cofactor">
    <cofactor evidence="1">
        <name>FAD</name>
        <dbReference type="ChEBI" id="CHEBI:57692"/>
    </cofactor>
</comment>
<evidence type="ECO:0000313" key="14">
    <source>
        <dbReference type="Proteomes" id="UP000295711"/>
    </source>
</evidence>
<evidence type="ECO:0000256" key="2">
    <source>
        <dbReference type="ARBA" id="ARBA00004950"/>
    </source>
</evidence>